<evidence type="ECO:0000313" key="3">
    <source>
        <dbReference type="Proteomes" id="UP001597063"/>
    </source>
</evidence>
<organism evidence="2 3">
    <name type="scientific">Actinomadura fibrosa</name>
    <dbReference type="NCBI Taxonomy" id="111802"/>
    <lineage>
        <taxon>Bacteria</taxon>
        <taxon>Bacillati</taxon>
        <taxon>Actinomycetota</taxon>
        <taxon>Actinomycetes</taxon>
        <taxon>Streptosporangiales</taxon>
        <taxon>Thermomonosporaceae</taxon>
        <taxon>Actinomadura</taxon>
    </lineage>
</organism>
<reference evidence="3" key="1">
    <citation type="journal article" date="2019" name="Int. J. Syst. Evol. Microbiol.">
        <title>The Global Catalogue of Microorganisms (GCM) 10K type strain sequencing project: providing services to taxonomists for standard genome sequencing and annotation.</title>
        <authorList>
            <consortium name="The Broad Institute Genomics Platform"/>
            <consortium name="The Broad Institute Genome Sequencing Center for Infectious Disease"/>
            <person name="Wu L."/>
            <person name="Ma J."/>
        </authorList>
    </citation>
    <scope>NUCLEOTIDE SEQUENCE [LARGE SCALE GENOMIC DNA]</scope>
    <source>
        <strain evidence="3">JCM 9371</strain>
    </source>
</reference>
<dbReference type="Pfam" id="PF12706">
    <property type="entry name" value="Lactamase_B_2"/>
    <property type="match status" value="1"/>
</dbReference>
<dbReference type="InterPro" id="IPR036866">
    <property type="entry name" value="RibonucZ/Hydroxyglut_hydro"/>
</dbReference>
<dbReference type="SUPFAM" id="SSF56281">
    <property type="entry name" value="Metallo-hydrolase/oxidoreductase"/>
    <property type="match status" value="1"/>
</dbReference>
<protein>
    <submittedName>
        <fullName evidence="2">MBL fold metallo-hydrolase</fullName>
    </submittedName>
</protein>
<dbReference type="InterPro" id="IPR050114">
    <property type="entry name" value="UPF0173_UPF0282_UlaG_hydrolase"/>
</dbReference>
<proteinExistence type="predicted"/>
<sequence>MASLTYLGHATALLDVGGVRVLTDPVLRDRVAFLRRVVPPVPREACAAADVVLISHLHHDHCDLPSLAALEADPMIIAPPGGDRFLRAHGFGRVVALRPGESHTAGPVRVTAAPAVHDGRRRPFGPGAGAVGYLVTTADAAAYFAGDTGLFDGMRDLCPRLDLALVPVWGWGPNLGDGHLDPHAAAEAVARLRPRVAVPVHWGTFFPYGLAPFFRNRLRRPGHDFAAAVRARRLRTEVRVLPPGGGMTWHA</sequence>
<dbReference type="PANTHER" id="PTHR43546">
    <property type="entry name" value="UPF0173 METAL-DEPENDENT HYDROLASE MJ1163-RELATED"/>
    <property type="match status" value="1"/>
</dbReference>
<evidence type="ECO:0000313" key="2">
    <source>
        <dbReference type="EMBL" id="MFD0689089.1"/>
    </source>
</evidence>
<evidence type="ECO:0000259" key="1">
    <source>
        <dbReference type="Pfam" id="PF12706"/>
    </source>
</evidence>
<feature type="domain" description="Metallo-beta-lactamase" evidence="1">
    <location>
        <begin position="20"/>
        <end position="202"/>
    </location>
</feature>
<keyword evidence="3" id="KW-1185">Reference proteome</keyword>
<dbReference type="Gene3D" id="3.60.15.10">
    <property type="entry name" value="Ribonuclease Z/Hydroxyacylglutathione hydrolase-like"/>
    <property type="match status" value="1"/>
</dbReference>
<accession>A0ABW2XUH5</accession>
<dbReference type="Proteomes" id="UP001597063">
    <property type="component" value="Unassembled WGS sequence"/>
</dbReference>
<dbReference type="PANTHER" id="PTHR43546:SF8">
    <property type="entry name" value="METALLO-BETA-LACTAMASE DOMAIN-CONTAINING PROTEIN"/>
    <property type="match status" value="1"/>
</dbReference>
<dbReference type="InterPro" id="IPR001279">
    <property type="entry name" value="Metallo-B-lactamas"/>
</dbReference>
<name>A0ABW2XUH5_9ACTN</name>
<comment type="caution">
    <text evidence="2">The sequence shown here is derived from an EMBL/GenBank/DDBJ whole genome shotgun (WGS) entry which is preliminary data.</text>
</comment>
<dbReference type="EMBL" id="JBHTGP010000016">
    <property type="protein sequence ID" value="MFD0689089.1"/>
    <property type="molecule type" value="Genomic_DNA"/>
</dbReference>
<dbReference type="RefSeq" id="WP_131761277.1">
    <property type="nucleotide sequence ID" value="NZ_CAACUY010000156.1"/>
</dbReference>
<gene>
    <name evidence="2" type="ORF">ACFQZM_31680</name>
</gene>